<dbReference type="EMBL" id="CP036402">
    <property type="protein sequence ID" value="QBI20484.1"/>
    <property type="molecule type" value="Genomic_DNA"/>
</dbReference>
<dbReference type="SUPFAM" id="SSF69118">
    <property type="entry name" value="AhpD-like"/>
    <property type="match status" value="1"/>
</dbReference>
<keyword evidence="3" id="KW-1185">Reference proteome</keyword>
<dbReference type="PANTHER" id="PTHR34846:SF11">
    <property type="entry name" value="4-CARBOXYMUCONOLACTONE DECARBOXYLASE FAMILY PROTEIN (AFU_ORTHOLOGUE AFUA_6G11590)"/>
    <property type="match status" value="1"/>
</dbReference>
<dbReference type="KEGG" id="erz:ER308_13535"/>
<evidence type="ECO:0000313" key="3">
    <source>
        <dbReference type="Proteomes" id="UP000291469"/>
    </source>
</evidence>
<proteinExistence type="predicted"/>
<evidence type="ECO:0000313" key="2">
    <source>
        <dbReference type="EMBL" id="QBI20484.1"/>
    </source>
</evidence>
<accession>A0A411YGX1</accession>
<sequence>MRIPPAPVDGPDADAEAVARIRELRTGRISTLYRTLLHAGNVAAAWCGLGTAIRWETSLDERTRELVTCLVAALFDADYEWANHAPLAERAGVAPEQLAALPQWRDAGFDAGDEAVLAFAEAVATGTVDDAVFDRASATLDRRVLVEVAATAAYYVAVGRFLDAFEVGAADA</sequence>
<gene>
    <name evidence="2" type="ORF">ER308_13535</name>
</gene>
<dbReference type="InterPro" id="IPR029032">
    <property type="entry name" value="AhpD-like"/>
</dbReference>
<dbReference type="Pfam" id="PF02627">
    <property type="entry name" value="CMD"/>
    <property type="match status" value="1"/>
</dbReference>
<dbReference type="Gene3D" id="1.20.1290.10">
    <property type="entry name" value="AhpD-like"/>
    <property type="match status" value="1"/>
</dbReference>
<dbReference type="InterPro" id="IPR003779">
    <property type="entry name" value="CMD-like"/>
</dbReference>
<protein>
    <submittedName>
        <fullName evidence="2">Carboxymuconolactone decarboxylase family protein</fullName>
    </submittedName>
</protein>
<name>A0A411YGX1_9ACTN</name>
<dbReference type="GO" id="GO:0051920">
    <property type="term" value="F:peroxiredoxin activity"/>
    <property type="evidence" value="ECO:0007669"/>
    <property type="project" value="InterPro"/>
</dbReference>
<organism evidence="2 3">
    <name type="scientific">Egibacter rhizosphaerae</name>
    <dbReference type="NCBI Taxonomy" id="1670831"/>
    <lineage>
        <taxon>Bacteria</taxon>
        <taxon>Bacillati</taxon>
        <taxon>Actinomycetota</taxon>
        <taxon>Nitriliruptoria</taxon>
        <taxon>Egibacterales</taxon>
        <taxon>Egibacteraceae</taxon>
        <taxon>Egibacter</taxon>
    </lineage>
</organism>
<dbReference type="RefSeq" id="WP_131155480.1">
    <property type="nucleotide sequence ID" value="NZ_CP036402.1"/>
</dbReference>
<dbReference type="AlphaFoldDB" id="A0A411YGX1"/>
<reference evidence="2 3" key="1">
    <citation type="submission" date="2019-01" db="EMBL/GenBank/DDBJ databases">
        <title>Egibacter rhizosphaerae EGI 80759T.</title>
        <authorList>
            <person name="Chen D.-D."/>
            <person name="Tian Y."/>
            <person name="Jiao J.-Y."/>
            <person name="Zhang X.-T."/>
            <person name="Zhang Y.-G."/>
            <person name="Zhang Y."/>
            <person name="Xiao M."/>
            <person name="Shu W.-S."/>
            <person name="Li W.-J."/>
        </authorList>
    </citation>
    <scope>NUCLEOTIDE SEQUENCE [LARGE SCALE GENOMIC DNA]</scope>
    <source>
        <strain evidence="2 3">EGI 80759</strain>
    </source>
</reference>
<feature type="domain" description="Carboxymuconolactone decarboxylase-like" evidence="1">
    <location>
        <begin position="42"/>
        <end position="122"/>
    </location>
</feature>
<dbReference type="OrthoDB" id="4704294at2"/>
<dbReference type="PANTHER" id="PTHR34846">
    <property type="entry name" value="4-CARBOXYMUCONOLACTONE DECARBOXYLASE FAMILY PROTEIN (AFU_ORTHOLOGUE AFUA_6G11590)"/>
    <property type="match status" value="1"/>
</dbReference>
<evidence type="ECO:0000259" key="1">
    <source>
        <dbReference type="Pfam" id="PF02627"/>
    </source>
</evidence>
<dbReference type="Proteomes" id="UP000291469">
    <property type="component" value="Chromosome"/>
</dbReference>